<evidence type="ECO:0000313" key="2">
    <source>
        <dbReference type="Proteomes" id="UP001139095"/>
    </source>
</evidence>
<evidence type="ECO:0000313" key="1">
    <source>
        <dbReference type="EMBL" id="MCB5162453.1"/>
    </source>
</evidence>
<dbReference type="AlphaFoldDB" id="A0A9X1IND9"/>
<dbReference type="Proteomes" id="UP001139095">
    <property type="component" value="Unassembled WGS sequence"/>
</dbReference>
<organism evidence="1 2">
    <name type="scientific">Marinomonas algarum</name>
    <dbReference type="NCBI Taxonomy" id="2883105"/>
    <lineage>
        <taxon>Bacteria</taxon>
        <taxon>Pseudomonadati</taxon>
        <taxon>Pseudomonadota</taxon>
        <taxon>Gammaproteobacteria</taxon>
        <taxon>Oceanospirillales</taxon>
        <taxon>Oceanospirillaceae</taxon>
        <taxon>Marinomonas</taxon>
    </lineage>
</organism>
<protein>
    <submittedName>
        <fullName evidence="1">Uncharacterized protein</fullName>
    </submittedName>
</protein>
<accession>A0A9X1IND9</accession>
<reference evidence="1" key="1">
    <citation type="submission" date="2021-10" db="EMBL/GenBank/DDBJ databases">
        <title>Marinomonas pontica sp. nov., isolated from the Black Sea.</title>
        <authorList>
            <person name="Zhao L.-H."/>
            <person name="Xue J.-H."/>
        </authorList>
    </citation>
    <scope>NUCLEOTIDE SEQUENCE</scope>
    <source>
        <strain evidence="1">E8</strain>
    </source>
</reference>
<sequence>MKKTQPVSTLLNNINTTYLTENEKYEAIARAERAEYLVECLSDAVKSVKKTVSKCKALFTSSSAQHV</sequence>
<comment type="caution">
    <text evidence="1">The sequence shown here is derived from an EMBL/GenBank/DDBJ whole genome shotgun (WGS) entry which is preliminary data.</text>
</comment>
<dbReference type="EMBL" id="JAJATW010000016">
    <property type="protein sequence ID" value="MCB5162453.1"/>
    <property type="molecule type" value="Genomic_DNA"/>
</dbReference>
<keyword evidence="2" id="KW-1185">Reference proteome</keyword>
<dbReference type="RefSeq" id="WP_226754804.1">
    <property type="nucleotide sequence ID" value="NZ_JAJATW010000016.1"/>
</dbReference>
<name>A0A9X1IND9_9GAMM</name>
<gene>
    <name evidence="1" type="ORF">LG368_11170</name>
</gene>
<proteinExistence type="predicted"/>